<accession>A0ABW9I1X4</accession>
<organism evidence="2 3">
    <name type="scientific">Streptomyces niveiscabiei</name>
    <dbReference type="NCBI Taxonomy" id="164115"/>
    <lineage>
        <taxon>Bacteria</taxon>
        <taxon>Bacillati</taxon>
        <taxon>Actinomycetota</taxon>
        <taxon>Actinomycetes</taxon>
        <taxon>Kitasatosporales</taxon>
        <taxon>Streptomycetaceae</taxon>
        <taxon>Streptomyces</taxon>
    </lineage>
</organism>
<reference evidence="2 3" key="1">
    <citation type="submission" date="2024-12" db="EMBL/GenBank/DDBJ databases">
        <title>Forecasting of Potato common scab and diversities of Pathogenic streptomyces spp. in china.</title>
        <authorList>
            <person name="Handique U."/>
            <person name="Wu J."/>
        </authorList>
    </citation>
    <scope>NUCLEOTIDE SEQUENCE [LARGE SCALE GENOMIC DNA]</scope>
    <source>
        <strain evidence="2 3">ZRIMU1530</strain>
    </source>
</reference>
<dbReference type="Pfam" id="PF18966">
    <property type="entry name" value="Lipoprotein_23"/>
    <property type="match status" value="1"/>
</dbReference>
<dbReference type="RefSeq" id="WP_409122843.1">
    <property type="nucleotide sequence ID" value="NZ_JBJVNI010000020.1"/>
</dbReference>
<evidence type="ECO:0000256" key="1">
    <source>
        <dbReference type="SAM" id="MobiDB-lite"/>
    </source>
</evidence>
<gene>
    <name evidence="2" type="ORF">ACKI18_32970</name>
</gene>
<dbReference type="Proteomes" id="UP001631957">
    <property type="component" value="Unassembled WGS sequence"/>
</dbReference>
<evidence type="ECO:0000313" key="2">
    <source>
        <dbReference type="EMBL" id="MFM9613489.1"/>
    </source>
</evidence>
<dbReference type="EMBL" id="JBJVNI010000020">
    <property type="protein sequence ID" value="MFM9613489.1"/>
    <property type="molecule type" value="Genomic_DNA"/>
</dbReference>
<protein>
    <submittedName>
        <fullName evidence="2">Lipoprotein</fullName>
    </submittedName>
</protein>
<keyword evidence="3" id="KW-1185">Reference proteome</keyword>
<feature type="region of interest" description="Disordered" evidence="1">
    <location>
        <begin position="14"/>
        <end position="35"/>
    </location>
</feature>
<comment type="caution">
    <text evidence="2">The sequence shown here is derived from an EMBL/GenBank/DDBJ whole genome shotgun (WGS) entry which is preliminary data.</text>
</comment>
<dbReference type="InterPro" id="IPR044058">
    <property type="entry name" value="Lipoprotein_23"/>
</dbReference>
<name>A0ABW9I1X4_9ACTN</name>
<sequence>MMAGCSSGGGSIVSGDNVWKDGTKPSPKAGTLGSRATPCTMPVSFDLAEAWKAKPVTDAGNPGGGFRQGSVTLICEIDAKPSGLVGYLRVWSGPKAEGSARQVLDAFLAGDKNISDRRDRQTAVGTLTAAETTYLGVGIEPDQPRRERALAVTTPQGAVVLHLGGLDSAEHEKLLPAYELAKNSMRVTVPPA</sequence>
<evidence type="ECO:0000313" key="3">
    <source>
        <dbReference type="Proteomes" id="UP001631957"/>
    </source>
</evidence>
<proteinExistence type="predicted"/>
<keyword evidence="2" id="KW-0449">Lipoprotein</keyword>